<reference evidence="1" key="1">
    <citation type="submission" date="2023-03" db="UniProtKB">
        <authorList>
            <consortium name="EnsemblPlants"/>
        </authorList>
    </citation>
    <scope>IDENTIFICATION</scope>
</reference>
<protein>
    <submittedName>
        <fullName evidence="1">Uncharacterized protein</fullName>
    </submittedName>
</protein>
<evidence type="ECO:0000313" key="1">
    <source>
        <dbReference type="EnsemblPlants" id="MELO3C034449.2.1"/>
    </source>
</evidence>
<dbReference type="EnsemblPlants" id="MELO3C034449.2.1">
    <property type="protein sequence ID" value="MELO3C034449.2.1"/>
    <property type="gene ID" value="MELO3C034449.2"/>
</dbReference>
<proteinExistence type="predicted"/>
<dbReference type="AlphaFoldDB" id="A0A9I9EJ28"/>
<organism evidence="1">
    <name type="scientific">Cucumis melo</name>
    <name type="common">Muskmelon</name>
    <dbReference type="NCBI Taxonomy" id="3656"/>
    <lineage>
        <taxon>Eukaryota</taxon>
        <taxon>Viridiplantae</taxon>
        <taxon>Streptophyta</taxon>
        <taxon>Embryophyta</taxon>
        <taxon>Tracheophyta</taxon>
        <taxon>Spermatophyta</taxon>
        <taxon>Magnoliopsida</taxon>
        <taxon>eudicotyledons</taxon>
        <taxon>Gunneridae</taxon>
        <taxon>Pentapetalae</taxon>
        <taxon>rosids</taxon>
        <taxon>fabids</taxon>
        <taxon>Cucurbitales</taxon>
        <taxon>Cucurbitaceae</taxon>
        <taxon>Benincaseae</taxon>
        <taxon>Cucumis</taxon>
    </lineage>
</organism>
<dbReference type="Gramene" id="MELO3C034449.2.1">
    <property type="protein sequence ID" value="MELO3C034449.2.1"/>
    <property type="gene ID" value="MELO3C034449.2"/>
</dbReference>
<sequence length="116" mass="13660">MSIITKESRVAENEIASIVPTAYGELTYDIQFKILRSNQATFVIDPRSRKNILQTAGISFRHFKNWPTTKYIIPHKDEPQLLQVPPEKYSFIEQNHWEEFVRSRLSETFQVLVFIC</sequence>
<name>A0A9I9EJ28_CUCME</name>
<accession>A0A9I9EJ28</accession>